<keyword evidence="5" id="KW-0521">NADP</keyword>
<name>A0ABU6F328_9ACTN</name>
<dbReference type="PRINTS" id="PR00420">
    <property type="entry name" value="RNGMNOXGNASE"/>
</dbReference>
<evidence type="ECO:0000259" key="6">
    <source>
        <dbReference type="Pfam" id="PF01494"/>
    </source>
</evidence>
<dbReference type="EMBL" id="JAOZYC010000093">
    <property type="protein sequence ID" value="MEB8338409.1"/>
    <property type="molecule type" value="Genomic_DNA"/>
</dbReference>
<feature type="binding site" evidence="5">
    <location>
        <position position="63"/>
    </location>
    <ligand>
        <name>FAD</name>
        <dbReference type="ChEBI" id="CHEBI:57692"/>
    </ligand>
</feature>
<dbReference type="HAMAP" id="MF_00845">
    <property type="entry name" value="TetX_monooxygenase"/>
    <property type="match status" value="1"/>
</dbReference>
<dbReference type="GO" id="GO:0004497">
    <property type="term" value="F:monooxygenase activity"/>
    <property type="evidence" value="ECO:0007669"/>
    <property type="project" value="UniProtKB-KW"/>
</dbReference>
<accession>A0ABU6F328</accession>
<sequence length="401" mass="42047">MNTTTTTTATTATNTNTTAPITIVGAGLGGLVLARVLHVHGIPATVYEADPSPDSRAQGGQLDMHEADGQAALAAAGLTEEFRAIIHEGAEALRVLDQHGEVLLDEPDDGSARRPEVLRGDLRRILLDSLPEGTVRWGHKITGVRPLGDGRHELAFADGSTATTGLLVGADGAWSKVRPLVSDATPAYTGTTFVETYLYDVDERHAAAAGAVSTGALLAPSPGKGINAHREAGGIIHTYVQLTRPAAWFADIDFADADAAKARIAAEFEGWAPELTALITDGESAPVARMIHTLPDGHRWDRVPGVTLLGDAAHLMPPSGDGANLAMFDGAELGRAIAAHPGDVEAALAAYEAAMFARTSGFYEDAREILDLCLGDRAPYSLVDFFTGARETETAYDAART</sequence>
<comment type="domain">
    <text evidence="5">Consists of an N-terminal FAD-binding domain with a Rossman fold and a C-terminal substrate-binding domain.</text>
</comment>
<comment type="subunit">
    <text evidence="5">Monomer.</text>
</comment>
<evidence type="ECO:0000256" key="1">
    <source>
        <dbReference type="ARBA" id="ARBA00022630"/>
    </source>
</evidence>
<reference evidence="7 8" key="1">
    <citation type="submission" date="2022-10" db="EMBL/GenBank/DDBJ databases">
        <authorList>
            <person name="Xie J."/>
            <person name="Shen N."/>
        </authorList>
    </citation>
    <scope>NUCLEOTIDE SEQUENCE [LARGE SCALE GENOMIC DNA]</scope>
    <source>
        <strain evidence="7 8">YIM65594</strain>
    </source>
</reference>
<evidence type="ECO:0000256" key="2">
    <source>
        <dbReference type="ARBA" id="ARBA00022827"/>
    </source>
</evidence>
<protein>
    <recommendedName>
        <fullName evidence="5">Flavin-dependent monooxygenase</fullName>
    </recommendedName>
    <alternativeName>
        <fullName evidence="5">TetX monooxygenase</fullName>
        <shortName evidence="5">TetX</shortName>
        <ecNumber evidence="5">1.14.13.-</ecNumber>
    </alternativeName>
</protein>
<dbReference type="RefSeq" id="WP_326016196.1">
    <property type="nucleotide sequence ID" value="NZ_JAOZYC010000093.1"/>
</dbReference>
<dbReference type="InterPro" id="IPR043683">
    <property type="entry name" value="TetX_monooxygenase"/>
</dbReference>
<comment type="caution">
    <text evidence="7">The sequence shown here is derived from an EMBL/GenBank/DDBJ whole genome shotgun (WGS) entry which is preliminary data.</text>
</comment>
<dbReference type="InterPro" id="IPR036188">
    <property type="entry name" value="FAD/NAD-bd_sf"/>
</dbReference>
<comment type="catalytic activity">
    <reaction evidence="5">
        <text>a tetracycline + NADPH + O2 + H(+) = an 11a-hydroxytetracycline + NADP(+) + H2O</text>
        <dbReference type="Rhea" id="RHEA:61444"/>
        <dbReference type="ChEBI" id="CHEBI:15377"/>
        <dbReference type="ChEBI" id="CHEBI:15378"/>
        <dbReference type="ChEBI" id="CHEBI:15379"/>
        <dbReference type="ChEBI" id="CHEBI:57783"/>
        <dbReference type="ChEBI" id="CHEBI:58349"/>
        <dbReference type="ChEBI" id="CHEBI:144644"/>
        <dbReference type="ChEBI" id="CHEBI:144645"/>
    </reaction>
</comment>
<dbReference type="InterPro" id="IPR002938">
    <property type="entry name" value="FAD-bd"/>
</dbReference>
<evidence type="ECO:0000256" key="5">
    <source>
        <dbReference type="HAMAP-Rule" id="MF_00845"/>
    </source>
</evidence>
<organism evidence="7 8">
    <name type="scientific">Streptomyces endophyticus</name>
    <dbReference type="NCBI Taxonomy" id="714166"/>
    <lineage>
        <taxon>Bacteria</taxon>
        <taxon>Bacillati</taxon>
        <taxon>Actinomycetota</taxon>
        <taxon>Actinomycetes</taxon>
        <taxon>Kitasatosporales</taxon>
        <taxon>Streptomycetaceae</taxon>
        <taxon>Streptomyces</taxon>
    </lineage>
</organism>
<gene>
    <name evidence="7" type="ORF">OKJ99_12965</name>
</gene>
<dbReference type="EC" id="1.14.13.-" evidence="5"/>
<keyword evidence="3 5" id="KW-0560">Oxidoreductase</keyword>
<feature type="binding site" evidence="5">
    <location>
        <position position="119"/>
    </location>
    <ligand>
        <name>FAD</name>
        <dbReference type="ChEBI" id="CHEBI:57692"/>
    </ligand>
</feature>
<proteinExistence type="inferred from homology"/>
<keyword evidence="4 5" id="KW-0503">Monooxygenase</keyword>
<comment type="subcellular location">
    <subcellularLocation>
        <location evidence="5">Cytoplasm</location>
    </subcellularLocation>
</comment>
<dbReference type="SUPFAM" id="SSF51905">
    <property type="entry name" value="FAD/NAD(P)-binding domain"/>
    <property type="match status" value="1"/>
</dbReference>
<keyword evidence="5" id="KW-0963">Cytoplasm</keyword>
<dbReference type="Proteomes" id="UP001354931">
    <property type="component" value="Unassembled WGS sequence"/>
</dbReference>
<keyword evidence="5" id="KW-0547">Nucleotide-binding</keyword>
<feature type="binding site" evidence="5">
    <location>
        <position position="56"/>
    </location>
    <ligand>
        <name>NADPH</name>
        <dbReference type="ChEBI" id="CHEBI:57783"/>
    </ligand>
</feature>
<keyword evidence="1 5" id="KW-0285">Flavoprotein</keyword>
<comment type="similarity">
    <text evidence="5">Belongs to the aromatic-ring hydroxylase family. TetX subfamily.</text>
</comment>
<feature type="binding site" evidence="5">
    <location>
        <position position="311"/>
    </location>
    <ligand>
        <name>FAD</name>
        <dbReference type="ChEBI" id="CHEBI:57692"/>
    </ligand>
</feature>
<evidence type="ECO:0000256" key="4">
    <source>
        <dbReference type="ARBA" id="ARBA00023033"/>
    </source>
</evidence>
<comment type="function">
    <text evidence="5">An FAD-requiring monooxygenase active on some tetracycline antibiotic derivatives, which leads to their inactivation. Hydroxylates carbon 11a of tetracycline and some analogs.</text>
</comment>
<dbReference type="Pfam" id="PF01494">
    <property type="entry name" value="FAD_binding_3"/>
    <property type="match status" value="1"/>
</dbReference>
<feature type="domain" description="FAD-binding" evidence="6">
    <location>
        <begin position="20"/>
        <end position="352"/>
    </location>
</feature>
<keyword evidence="2 5" id="KW-0274">FAD</keyword>
<dbReference type="Gene3D" id="3.50.50.60">
    <property type="entry name" value="FAD/NAD(P)-binding domain"/>
    <property type="match status" value="1"/>
</dbReference>
<evidence type="ECO:0000256" key="3">
    <source>
        <dbReference type="ARBA" id="ARBA00023002"/>
    </source>
</evidence>
<keyword evidence="8" id="KW-1185">Reference proteome</keyword>
<dbReference type="PANTHER" id="PTHR46972:SF1">
    <property type="entry name" value="FAD DEPENDENT OXIDOREDUCTASE DOMAIN-CONTAINING PROTEIN"/>
    <property type="match status" value="1"/>
</dbReference>
<evidence type="ECO:0000313" key="7">
    <source>
        <dbReference type="EMBL" id="MEB8338409.1"/>
    </source>
</evidence>
<evidence type="ECO:0000313" key="8">
    <source>
        <dbReference type="Proteomes" id="UP001354931"/>
    </source>
</evidence>
<dbReference type="PANTHER" id="PTHR46972">
    <property type="entry name" value="MONOOXYGENASE ASQM-RELATED"/>
    <property type="match status" value="1"/>
</dbReference>
<comment type="cofactor">
    <cofactor evidence="5">
        <name>FAD</name>
        <dbReference type="ChEBI" id="CHEBI:57692"/>
    </cofactor>
</comment>